<accession>M3XLQ5</accession>
<dbReference type="EMBL" id="AEYP01104152">
    <property type="status" value="NOT_ANNOTATED_CDS"/>
    <property type="molecule type" value="Genomic_DNA"/>
</dbReference>
<reference evidence="1" key="1">
    <citation type="submission" date="2024-06" db="UniProtKB">
        <authorList>
            <consortium name="Ensembl"/>
        </authorList>
    </citation>
    <scope>IDENTIFICATION</scope>
</reference>
<dbReference type="AlphaFoldDB" id="M3XLQ5"/>
<dbReference type="HOGENOM" id="CLU_2183079_0_0_1"/>
<sequence>MDLRLSSTPPLSSCGIPPAVQPPWASETSCPLYPSGWYNYTQQLCTVPGIRIPQAYWTPSVPRTLFCPLNPPSEAAHMPHLLCLLCHLIGYLGAQHSEVDLFPDGEIEF</sequence>
<proteinExistence type="predicted"/>
<organism evidence="1">
    <name type="scientific">Mustela putorius furo</name>
    <name type="common">European domestic ferret</name>
    <name type="synonym">Mustela furo</name>
    <dbReference type="NCBI Taxonomy" id="9669"/>
    <lineage>
        <taxon>Eukaryota</taxon>
        <taxon>Metazoa</taxon>
        <taxon>Chordata</taxon>
        <taxon>Craniata</taxon>
        <taxon>Vertebrata</taxon>
        <taxon>Euteleostomi</taxon>
        <taxon>Mammalia</taxon>
        <taxon>Eutheria</taxon>
        <taxon>Laurasiatheria</taxon>
        <taxon>Carnivora</taxon>
        <taxon>Caniformia</taxon>
        <taxon>Musteloidea</taxon>
        <taxon>Mustelidae</taxon>
        <taxon>Mustelinae</taxon>
        <taxon>Mustela</taxon>
    </lineage>
</organism>
<protein>
    <submittedName>
        <fullName evidence="1">Uncharacterized protein</fullName>
    </submittedName>
</protein>
<dbReference type="InParanoid" id="M3XLQ5"/>
<dbReference type="Ensembl" id="ENSMPUT00000000005.1">
    <property type="protein sequence ID" value="ENSMPUP00000000005.1"/>
    <property type="gene ID" value="ENSMPUG00000000005.1"/>
</dbReference>
<name>M3XLQ5_MUSPF</name>
<evidence type="ECO:0000313" key="1">
    <source>
        <dbReference type="Ensembl" id="ENSMPUP00000000005.1"/>
    </source>
</evidence>